<evidence type="ECO:0000313" key="3">
    <source>
        <dbReference type="Proteomes" id="UP000561045"/>
    </source>
</evidence>
<comment type="caution">
    <text evidence="2">The sequence shown here is derived from an EMBL/GenBank/DDBJ whole genome shotgun (WGS) entry which is preliminary data.</text>
</comment>
<organism evidence="2 3">
    <name type="scientific">Niveibacterium umoris</name>
    <dbReference type="NCBI Taxonomy" id="1193620"/>
    <lineage>
        <taxon>Bacteria</taxon>
        <taxon>Pseudomonadati</taxon>
        <taxon>Pseudomonadota</taxon>
        <taxon>Betaproteobacteria</taxon>
        <taxon>Rhodocyclales</taxon>
        <taxon>Rhodocyclaceae</taxon>
        <taxon>Niveibacterium</taxon>
    </lineage>
</organism>
<dbReference type="Proteomes" id="UP000561045">
    <property type="component" value="Unassembled WGS sequence"/>
</dbReference>
<gene>
    <name evidence="2" type="ORF">GGR36_000987</name>
</gene>
<dbReference type="AlphaFoldDB" id="A0A840BJC2"/>
<accession>A0A840BJC2</accession>
<protein>
    <recommendedName>
        <fullName evidence="1">Putative DNA-binding domain-containing protein</fullName>
    </recommendedName>
</protein>
<dbReference type="EMBL" id="JACIET010000001">
    <property type="protein sequence ID" value="MBB4011679.1"/>
    <property type="molecule type" value="Genomic_DNA"/>
</dbReference>
<evidence type="ECO:0000259" key="1">
    <source>
        <dbReference type="Pfam" id="PF09836"/>
    </source>
</evidence>
<dbReference type="InterPro" id="IPR018640">
    <property type="entry name" value="DUF2063"/>
</dbReference>
<dbReference type="RefSeq" id="WP_183632524.1">
    <property type="nucleotide sequence ID" value="NZ_BAABLE010000011.1"/>
</dbReference>
<proteinExistence type="predicted"/>
<dbReference type="Pfam" id="PF09836">
    <property type="entry name" value="DUF2063"/>
    <property type="match status" value="1"/>
</dbReference>
<dbReference type="InterPro" id="IPR044922">
    <property type="entry name" value="DUF2063_N_sf"/>
</dbReference>
<evidence type="ECO:0000313" key="2">
    <source>
        <dbReference type="EMBL" id="MBB4011679.1"/>
    </source>
</evidence>
<sequence>MNSVDAFAAGLRDISHPAPADLRCWHGGSTARRFAVYRNNRAASLIAGLEDAFPVTRELVGQDCFRALASGFIEAHPPRSPALFEYGDALPDFIGDIDALKPYPYLSDVARLERLRVVAWHAADAQALKPADFAACLADVETLPVLKFRMLPSFALLESDWAVYAIWASHQGDDPMTGVQVDRPETVAVVRPYDDIHLHLFDAGTAALIGALAAGETLGASIALASTTDPEFELGTALTRLIACQCVAAITS</sequence>
<name>A0A840BJC2_9RHOO</name>
<dbReference type="Gene3D" id="1.10.150.690">
    <property type="entry name" value="DUF2063"/>
    <property type="match status" value="1"/>
</dbReference>
<reference evidence="2 3" key="1">
    <citation type="submission" date="2020-08" db="EMBL/GenBank/DDBJ databases">
        <title>Genomic Encyclopedia of Type Strains, Phase IV (KMG-IV): sequencing the most valuable type-strain genomes for metagenomic binning, comparative biology and taxonomic classification.</title>
        <authorList>
            <person name="Goeker M."/>
        </authorList>
    </citation>
    <scope>NUCLEOTIDE SEQUENCE [LARGE SCALE GENOMIC DNA]</scope>
    <source>
        <strain evidence="2 3">DSM 106739</strain>
    </source>
</reference>
<feature type="domain" description="Putative DNA-binding" evidence="1">
    <location>
        <begin position="5"/>
        <end position="94"/>
    </location>
</feature>
<keyword evidence="3" id="KW-1185">Reference proteome</keyword>